<evidence type="ECO:0000313" key="2">
    <source>
        <dbReference type="Proteomes" id="UP000244932"/>
    </source>
</evidence>
<proteinExistence type="predicted"/>
<dbReference type="InterPro" id="IPR009964">
    <property type="entry name" value="DUF1491"/>
</dbReference>
<organism evidence="1 2">
    <name type="scientific">Pontivivens insulae</name>
    <dbReference type="NCBI Taxonomy" id="1639689"/>
    <lineage>
        <taxon>Bacteria</taxon>
        <taxon>Pseudomonadati</taxon>
        <taxon>Pseudomonadota</taxon>
        <taxon>Alphaproteobacteria</taxon>
        <taxon>Rhodobacterales</taxon>
        <taxon>Paracoccaceae</taxon>
        <taxon>Pontivivens</taxon>
    </lineage>
</organism>
<evidence type="ECO:0000313" key="1">
    <source>
        <dbReference type="EMBL" id="SPF30244.1"/>
    </source>
</evidence>
<sequence>MSAYLARLRLFDIPAFVVAKGDPTAGAVIVKLSTLDGSAKAFHRTYDLDFNRIWAELANGADQEVEAALAAQRATDPDLWVIEVEDRAGRHLLDEEGLG</sequence>
<dbReference type="Gene3D" id="3.40.1530.20">
    <property type="entry name" value="Protein of unknown function (DUF1491)"/>
    <property type="match status" value="1"/>
</dbReference>
<keyword evidence="2" id="KW-1185">Reference proteome</keyword>
<dbReference type="AlphaFoldDB" id="A0A2R8ADC4"/>
<dbReference type="Pfam" id="PF07372">
    <property type="entry name" value="DUF1491"/>
    <property type="match status" value="1"/>
</dbReference>
<dbReference type="EMBL" id="OMKW01000003">
    <property type="protein sequence ID" value="SPF30244.1"/>
    <property type="molecule type" value="Genomic_DNA"/>
</dbReference>
<evidence type="ECO:0008006" key="3">
    <source>
        <dbReference type="Google" id="ProtNLM"/>
    </source>
</evidence>
<accession>A0A2R8ADC4</accession>
<gene>
    <name evidence="1" type="ORF">POI8812_02580</name>
</gene>
<reference evidence="1 2" key="1">
    <citation type="submission" date="2018-03" db="EMBL/GenBank/DDBJ databases">
        <authorList>
            <person name="Keele B.F."/>
        </authorList>
    </citation>
    <scope>NUCLEOTIDE SEQUENCE [LARGE SCALE GENOMIC DNA]</scope>
    <source>
        <strain evidence="1 2">CeCT 8812</strain>
    </source>
</reference>
<name>A0A2R8ADC4_9RHOB</name>
<dbReference type="Proteomes" id="UP000244932">
    <property type="component" value="Unassembled WGS sequence"/>
</dbReference>
<protein>
    <recommendedName>
        <fullName evidence="3">GTP-binding protein Era</fullName>
    </recommendedName>
</protein>